<dbReference type="PROSITE" id="PS00542">
    <property type="entry name" value="COMPLEX1_30K"/>
    <property type="match status" value="1"/>
</dbReference>
<reference evidence="7 8" key="1">
    <citation type="submission" date="2020-10" db="EMBL/GenBank/DDBJ databases">
        <title>Connecting structure to function with the recovery of over 1000 high-quality activated sludge metagenome-assembled genomes encoding full-length rRNA genes using long-read sequencing.</title>
        <authorList>
            <person name="Singleton C.M."/>
            <person name="Petriglieri F."/>
            <person name="Kristensen J.M."/>
            <person name="Kirkegaard R.H."/>
            <person name="Michaelsen T.Y."/>
            <person name="Andersen M.H."/>
            <person name="Karst S.M."/>
            <person name="Dueholm M.S."/>
            <person name="Nielsen P.H."/>
            <person name="Albertsen M."/>
        </authorList>
    </citation>
    <scope>NUCLEOTIDE SEQUENCE [LARGE SCALE GENOMIC DNA]</scope>
    <source>
        <strain evidence="7">Ribe_18-Q3-R11-54_BAT3C.373</strain>
    </source>
</reference>
<gene>
    <name evidence="3" type="primary">nuoC</name>
    <name evidence="7" type="ORF">IPO85_02000</name>
</gene>
<proteinExistence type="inferred from homology"/>
<dbReference type="Gene3D" id="3.30.460.80">
    <property type="entry name" value="NADH:ubiquinone oxidoreductase, 30kDa subunit"/>
    <property type="match status" value="1"/>
</dbReference>
<keyword evidence="3" id="KW-1003">Cell membrane</keyword>
<evidence type="ECO:0000256" key="1">
    <source>
        <dbReference type="ARBA" id="ARBA00007569"/>
    </source>
</evidence>
<feature type="domain" description="NADH:ubiquinone oxidoreductase 30kDa subunit" evidence="6">
    <location>
        <begin position="34"/>
        <end position="155"/>
    </location>
</feature>
<comment type="similarity">
    <text evidence="1 3 4">Belongs to the complex I 30 kDa subunit family.</text>
</comment>
<dbReference type="SUPFAM" id="SSF143243">
    <property type="entry name" value="Nqo5-like"/>
    <property type="match status" value="1"/>
</dbReference>
<comment type="subcellular location">
    <subcellularLocation>
        <location evidence="3">Cell membrane</location>
        <topology evidence="3">Peripheral membrane protein</topology>
        <orientation evidence="3">Cytoplasmic side</orientation>
    </subcellularLocation>
</comment>
<name>A0A9D7S5M1_9BACT</name>
<evidence type="ECO:0000256" key="3">
    <source>
        <dbReference type="HAMAP-Rule" id="MF_01357"/>
    </source>
</evidence>
<keyword evidence="3 5" id="KW-0874">Quinone</keyword>
<dbReference type="InterPro" id="IPR020396">
    <property type="entry name" value="NADH_UbQ_OxRdtase_CS"/>
</dbReference>
<dbReference type="GO" id="GO:0005886">
    <property type="term" value="C:plasma membrane"/>
    <property type="evidence" value="ECO:0007669"/>
    <property type="project" value="UniProtKB-SubCell"/>
</dbReference>
<comment type="catalytic activity">
    <reaction evidence="3 5">
        <text>a quinone + NADH + 5 H(+)(in) = a quinol + NAD(+) + 4 H(+)(out)</text>
        <dbReference type="Rhea" id="RHEA:57888"/>
        <dbReference type="ChEBI" id="CHEBI:15378"/>
        <dbReference type="ChEBI" id="CHEBI:24646"/>
        <dbReference type="ChEBI" id="CHEBI:57540"/>
        <dbReference type="ChEBI" id="CHEBI:57945"/>
        <dbReference type="ChEBI" id="CHEBI:132124"/>
    </reaction>
</comment>
<dbReference type="Pfam" id="PF00329">
    <property type="entry name" value="Complex1_30kDa"/>
    <property type="match status" value="1"/>
</dbReference>
<dbReference type="InterPro" id="IPR037232">
    <property type="entry name" value="NADH_quin_OxRdtase_su_C/D-like"/>
</dbReference>
<dbReference type="InterPro" id="IPR001268">
    <property type="entry name" value="NADH_UbQ_OxRdtase_30kDa_su"/>
</dbReference>
<dbReference type="InterPro" id="IPR010218">
    <property type="entry name" value="NADH_DH_suC"/>
</dbReference>
<dbReference type="NCBIfam" id="TIGR01961">
    <property type="entry name" value="NuoC_fam"/>
    <property type="match status" value="1"/>
</dbReference>
<evidence type="ECO:0000313" key="8">
    <source>
        <dbReference type="Proteomes" id="UP000808349"/>
    </source>
</evidence>
<dbReference type="Proteomes" id="UP000808349">
    <property type="component" value="Unassembled WGS sequence"/>
</dbReference>
<sequence>MEGISNLEIQEFLQKNFGESILSMEESFGLLAIEVHINHIYKVVSYLYKDETMKFQFLTDLCGVHYPDSTNRELGVVYHLQSMTLNKRLKLKVFVPVEKPEVPTMTGIYGSANWMERETFDFFGIRFLGHPNLKRILNMDEMVDFPMRKEFPLEDPTRDDKADFQFGR</sequence>
<evidence type="ECO:0000256" key="5">
    <source>
        <dbReference type="RuleBase" id="RU003582"/>
    </source>
</evidence>
<evidence type="ECO:0000313" key="7">
    <source>
        <dbReference type="EMBL" id="MBK9716297.1"/>
    </source>
</evidence>
<protein>
    <recommendedName>
        <fullName evidence="3">NADH-quinone oxidoreductase subunit C</fullName>
        <ecNumber evidence="3">7.1.1.-</ecNumber>
    </recommendedName>
    <alternativeName>
        <fullName evidence="3">NADH dehydrogenase I subunit C</fullName>
    </alternativeName>
    <alternativeName>
        <fullName evidence="3">NDH-1 subunit C</fullName>
    </alternativeName>
</protein>
<keyword evidence="3 4" id="KW-1278">Translocase</keyword>
<keyword evidence="2 3" id="KW-0813">Transport</keyword>
<dbReference type="EMBL" id="JADKFW010000004">
    <property type="protein sequence ID" value="MBK9716297.1"/>
    <property type="molecule type" value="Genomic_DNA"/>
</dbReference>
<comment type="subunit">
    <text evidence="3">NDH-1 is composed of 14 different subunits. Subunits NuoB, C, D, E, F, and G constitute the peripheral sector of the complex.</text>
</comment>
<evidence type="ECO:0000259" key="6">
    <source>
        <dbReference type="Pfam" id="PF00329"/>
    </source>
</evidence>
<dbReference type="HAMAP" id="MF_01357">
    <property type="entry name" value="NDH1_NuoC"/>
    <property type="match status" value="1"/>
</dbReference>
<dbReference type="GO" id="GO:0008137">
    <property type="term" value="F:NADH dehydrogenase (ubiquinone) activity"/>
    <property type="evidence" value="ECO:0007669"/>
    <property type="project" value="InterPro"/>
</dbReference>
<dbReference type="GO" id="GO:0050136">
    <property type="term" value="F:NADH dehydrogenase (quinone) (non-electrogenic) activity"/>
    <property type="evidence" value="ECO:0007669"/>
    <property type="project" value="UniProtKB-UniRule"/>
</dbReference>
<comment type="function">
    <text evidence="3">NDH-1 shuttles electrons from NADH, via FMN and iron-sulfur (Fe-S) centers, to quinones in the respiratory chain. The immediate electron acceptor for the enzyme in this species is believed to be a menaquinone. Couples the redox reaction to proton translocation (for every two electrons transferred, four hydrogen ions are translocated across the cytoplasmic membrane), and thus conserves the redox energy in a proton gradient.</text>
</comment>
<dbReference type="PANTHER" id="PTHR10884:SF14">
    <property type="entry name" value="NADH DEHYDROGENASE [UBIQUINONE] IRON-SULFUR PROTEIN 3, MITOCHONDRIAL"/>
    <property type="match status" value="1"/>
</dbReference>
<evidence type="ECO:0000256" key="4">
    <source>
        <dbReference type="RuleBase" id="RU003456"/>
    </source>
</evidence>
<organism evidence="7 8">
    <name type="scientific">Candidatus Defluviibacterium haderslevense</name>
    <dbReference type="NCBI Taxonomy" id="2981993"/>
    <lineage>
        <taxon>Bacteria</taxon>
        <taxon>Pseudomonadati</taxon>
        <taxon>Bacteroidota</taxon>
        <taxon>Saprospiria</taxon>
        <taxon>Saprospirales</taxon>
        <taxon>Saprospiraceae</taxon>
        <taxon>Candidatus Defluviibacterium</taxon>
    </lineage>
</organism>
<comment type="caution">
    <text evidence="7">The sequence shown here is derived from an EMBL/GenBank/DDBJ whole genome shotgun (WGS) entry which is preliminary data.</text>
</comment>
<keyword evidence="3 4" id="KW-0520">NAD</keyword>
<evidence type="ECO:0000256" key="2">
    <source>
        <dbReference type="ARBA" id="ARBA00022448"/>
    </source>
</evidence>
<dbReference type="PANTHER" id="PTHR10884">
    <property type="entry name" value="NADH DEHYDROGENASE UBIQUINONE IRON-SULFUR PROTEIN 3"/>
    <property type="match status" value="1"/>
</dbReference>
<dbReference type="GO" id="GO:0048038">
    <property type="term" value="F:quinone binding"/>
    <property type="evidence" value="ECO:0007669"/>
    <property type="project" value="UniProtKB-KW"/>
</dbReference>
<dbReference type="AlphaFoldDB" id="A0A9D7S5M1"/>
<keyword evidence="3" id="KW-0472">Membrane</keyword>
<dbReference type="EC" id="7.1.1.-" evidence="3"/>
<accession>A0A9D7S5M1</accession>